<gene>
    <name evidence="26" type="primary">Lamp1</name>
    <name evidence="26" type="ORF">CDAR_303051</name>
</gene>
<dbReference type="Pfam" id="PF01299">
    <property type="entry name" value="Lamp2-like_luminal"/>
    <property type="match status" value="1"/>
</dbReference>
<dbReference type="GO" id="GO:0031902">
    <property type="term" value="C:late endosome membrane"/>
    <property type="evidence" value="ECO:0007669"/>
    <property type="project" value="TreeGrafter"/>
</dbReference>
<evidence type="ECO:0000256" key="20">
    <source>
        <dbReference type="PROSITE-ProRule" id="PRU00740"/>
    </source>
</evidence>
<keyword evidence="7 23" id="KW-0732">Signal</keyword>
<evidence type="ECO:0000313" key="27">
    <source>
        <dbReference type="Proteomes" id="UP001054837"/>
    </source>
</evidence>
<name>A0AAV4V3T0_9ARAC</name>
<keyword evidence="13" id="KW-0966">Cell projection</keyword>
<evidence type="ECO:0000256" key="15">
    <source>
        <dbReference type="ARBA" id="ARBA00029428"/>
    </source>
</evidence>
<dbReference type="Proteomes" id="UP001054837">
    <property type="component" value="Unassembled WGS sequence"/>
</dbReference>
<comment type="function">
    <text evidence="16">Plays a role in short-term synaptic plasticity in a subset of GABAergic neurons in the brain.</text>
</comment>
<dbReference type="PRINTS" id="PR00336">
    <property type="entry name" value="LYSASSOCTDMP"/>
</dbReference>
<keyword evidence="11 20" id="KW-0472">Membrane</keyword>
<evidence type="ECO:0000256" key="19">
    <source>
        <dbReference type="ARBA" id="ARBA00076257"/>
    </source>
</evidence>
<feature type="compositionally biased region" description="Low complexity" evidence="21">
    <location>
        <begin position="22"/>
        <end position="111"/>
    </location>
</feature>
<evidence type="ECO:0000256" key="11">
    <source>
        <dbReference type="ARBA" id="ARBA00023136"/>
    </source>
</evidence>
<evidence type="ECO:0000256" key="2">
    <source>
        <dbReference type="ARBA" id="ARBA00004158"/>
    </source>
</evidence>
<evidence type="ECO:0000256" key="21">
    <source>
        <dbReference type="SAM" id="MobiDB-lite"/>
    </source>
</evidence>
<protein>
    <recommendedName>
        <fullName evidence="18">Lysosome-associated membrane glycoprotein 5</fullName>
    </recommendedName>
    <alternativeName>
        <fullName evidence="19">Lysosome-associated membrane protein 5</fullName>
    </alternativeName>
</protein>
<comment type="subcellular location">
    <subcellularLocation>
        <location evidence="4">Cell projection</location>
        <location evidence="4">Dendrite</location>
    </subcellularLocation>
    <subcellularLocation>
        <location evidence="17">Cell projection</location>
        <location evidence="17">Growth cone membrane</location>
        <topology evidence="17">Single-pass type I membrane protein</topology>
    </subcellularLocation>
    <subcellularLocation>
        <location evidence="15">Cytoplasmic vesicle</location>
        <location evidence="15">Secretory vesicle</location>
        <location evidence="15">Synaptic vesicle membrane</location>
        <topology evidence="15">Single-pass type I membrane protein</topology>
    </subcellularLocation>
    <subcellularLocation>
        <location evidence="2">Early endosome membrane</location>
        <topology evidence="2">Single-pass type I membrane protein</topology>
    </subcellularLocation>
    <subcellularLocation>
        <location evidence="1">Endoplasmic reticulum-Golgi intermediate compartment membrane</location>
        <topology evidence="1">Single-pass type I membrane protein</topology>
    </subcellularLocation>
    <subcellularLocation>
        <location evidence="20">Membrane</location>
        <topology evidence="20">Single-pass type I membrane protein</topology>
    </subcellularLocation>
    <subcellularLocation>
        <location evidence="3">Recycling endosome</location>
    </subcellularLocation>
</comment>
<dbReference type="GO" id="GO:0072594">
    <property type="term" value="P:establishment of protein localization to organelle"/>
    <property type="evidence" value="ECO:0007669"/>
    <property type="project" value="TreeGrafter"/>
</dbReference>
<dbReference type="Gene3D" id="2.40.160.110">
    <property type="match status" value="1"/>
</dbReference>
<evidence type="ECO:0000256" key="13">
    <source>
        <dbReference type="ARBA" id="ARBA00023273"/>
    </source>
</evidence>
<evidence type="ECO:0000256" key="12">
    <source>
        <dbReference type="ARBA" id="ARBA00023180"/>
    </source>
</evidence>
<evidence type="ECO:0000256" key="14">
    <source>
        <dbReference type="ARBA" id="ARBA00023329"/>
    </source>
</evidence>
<dbReference type="GO" id="GO:0005886">
    <property type="term" value="C:plasma membrane"/>
    <property type="evidence" value="ECO:0007669"/>
    <property type="project" value="UniProtKB-SubCell"/>
</dbReference>
<evidence type="ECO:0000313" key="26">
    <source>
        <dbReference type="EMBL" id="GIY64781.1"/>
    </source>
</evidence>
<feature type="signal peptide" evidence="23">
    <location>
        <begin position="1"/>
        <end position="19"/>
    </location>
</feature>
<keyword evidence="6 20" id="KW-0812">Transmembrane</keyword>
<feature type="transmembrane region" description="Helical" evidence="22">
    <location>
        <begin position="271"/>
        <end position="293"/>
    </location>
</feature>
<feature type="disulfide bond" evidence="20">
    <location>
        <begin position="225"/>
        <end position="262"/>
    </location>
</feature>
<comment type="caution">
    <text evidence="26">The sequence shown here is derived from an EMBL/GenBank/DDBJ whole genome shotgun (WGS) entry which is preliminary data.</text>
</comment>
<feature type="chain" id="PRO_5043495449" description="Lysosome-associated membrane glycoprotein 5" evidence="23">
    <location>
        <begin position="20"/>
        <end position="306"/>
    </location>
</feature>
<evidence type="ECO:0000259" key="24">
    <source>
        <dbReference type="Pfam" id="PF01299"/>
    </source>
</evidence>
<organism evidence="26 27">
    <name type="scientific">Caerostris darwini</name>
    <dbReference type="NCBI Taxonomy" id="1538125"/>
    <lineage>
        <taxon>Eukaryota</taxon>
        <taxon>Metazoa</taxon>
        <taxon>Ecdysozoa</taxon>
        <taxon>Arthropoda</taxon>
        <taxon>Chelicerata</taxon>
        <taxon>Arachnida</taxon>
        <taxon>Araneae</taxon>
        <taxon>Araneomorphae</taxon>
        <taxon>Entelegynae</taxon>
        <taxon>Araneoidea</taxon>
        <taxon>Araneidae</taxon>
        <taxon>Caerostris</taxon>
    </lineage>
</organism>
<feature type="region of interest" description="Disordered" evidence="21">
    <location>
        <begin position="22"/>
        <end position="122"/>
    </location>
</feature>
<keyword evidence="10" id="KW-0770">Synapse</keyword>
<evidence type="ECO:0000256" key="4">
    <source>
        <dbReference type="ARBA" id="ARBA00004279"/>
    </source>
</evidence>
<evidence type="ECO:0000256" key="18">
    <source>
        <dbReference type="ARBA" id="ARBA00074379"/>
    </source>
</evidence>
<keyword evidence="20" id="KW-1015">Disulfide bond</keyword>
<keyword evidence="12" id="KW-0325">Glycoprotein</keyword>
<dbReference type="AlphaFoldDB" id="A0AAV4V3T0"/>
<keyword evidence="14" id="KW-0968">Cytoplasmic vesicle</keyword>
<evidence type="ECO:0000256" key="3">
    <source>
        <dbReference type="ARBA" id="ARBA00004172"/>
    </source>
</evidence>
<dbReference type="InterPro" id="IPR002000">
    <property type="entry name" value="Lysosome-assoc_membr_glycop"/>
</dbReference>
<evidence type="ECO:0000256" key="7">
    <source>
        <dbReference type="ARBA" id="ARBA00022729"/>
    </source>
</evidence>
<dbReference type="PANTHER" id="PTHR11506">
    <property type="entry name" value="LYSOSOME-ASSOCIATED MEMBRANE GLYCOPROTEIN"/>
    <property type="match status" value="1"/>
</dbReference>
<reference evidence="26 27" key="1">
    <citation type="submission" date="2021-06" db="EMBL/GenBank/DDBJ databases">
        <title>Caerostris darwini draft genome.</title>
        <authorList>
            <person name="Kono N."/>
            <person name="Arakawa K."/>
        </authorList>
    </citation>
    <scope>NUCLEOTIDE SEQUENCE [LARGE SCALE GENOMIC DNA]</scope>
</reference>
<keyword evidence="8" id="KW-0967">Endosome</keyword>
<dbReference type="PROSITE" id="PS51407">
    <property type="entry name" value="LAMP_3"/>
    <property type="match status" value="1"/>
</dbReference>
<sequence>MRIPSSFIILAVLIAGIFCEESTTNPSTTLPTDATTLSTESSTSQETTTARVTTSEPETTTAQTTIAPTTTLSPTTTTIGTTSTKAPTTTTTTTTTKTTTTTPAPVTSTKSPEPPVPDVGSWNVTDDNVTCIRADLRIRFDVYLNDKTEYIVLSPNASSSGDCSNVTQVLEIHESDYSLVLYFGKDATSTYVKNITFSYTMPDNSGFVYNDTKLFPVKIGNSYLCSTTSNVILRNVTMEVYHIRIQSFGTSENKDFGTAEECEADNKVNDIVPIAVGIALLALVVVVLIAYFVGRRRSRQKGYQSV</sequence>
<feature type="domain" description="Lysosome-associated membrane glycoprotein 2-like luminal" evidence="24">
    <location>
        <begin position="117"/>
        <end position="249"/>
    </location>
</feature>
<evidence type="ECO:0000256" key="23">
    <source>
        <dbReference type="SAM" id="SignalP"/>
    </source>
</evidence>
<evidence type="ECO:0000256" key="17">
    <source>
        <dbReference type="ARBA" id="ARBA00060492"/>
    </source>
</evidence>
<evidence type="ECO:0000256" key="9">
    <source>
        <dbReference type="ARBA" id="ARBA00022989"/>
    </source>
</evidence>
<dbReference type="InterPro" id="IPR048528">
    <property type="entry name" value="Lamp2-like_luminal"/>
</dbReference>
<dbReference type="GO" id="GO:0005765">
    <property type="term" value="C:lysosomal membrane"/>
    <property type="evidence" value="ECO:0007669"/>
    <property type="project" value="TreeGrafter"/>
</dbReference>
<feature type="domain" description="Lysosome-associated membrane glycoprotein 2-like transmembrane" evidence="25">
    <location>
        <begin position="272"/>
        <end position="304"/>
    </location>
</feature>
<evidence type="ECO:0000256" key="16">
    <source>
        <dbReference type="ARBA" id="ARBA00053950"/>
    </source>
</evidence>
<keyword evidence="9 22" id="KW-1133">Transmembrane helix</keyword>
<evidence type="ECO:0000256" key="1">
    <source>
        <dbReference type="ARBA" id="ARBA00004151"/>
    </source>
</evidence>
<comment type="caution">
    <text evidence="20">Lacks conserved residue(s) required for the propagation of feature annotation.</text>
</comment>
<dbReference type="EMBL" id="BPLQ01012350">
    <property type="protein sequence ID" value="GIY64781.1"/>
    <property type="molecule type" value="Genomic_DNA"/>
</dbReference>
<dbReference type="PANTHER" id="PTHR11506:SF35">
    <property type="entry name" value="LYSOSOME-ASSOCIATED MEMBRANE GLYCOPROTEIN 5"/>
    <property type="match status" value="1"/>
</dbReference>
<keyword evidence="27" id="KW-1185">Reference proteome</keyword>
<dbReference type="Pfam" id="PF21222">
    <property type="entry name" value="Lamp2_2nd"/>
    <property type="match status" value="1"/>
</dbReference>
<accession>A0AAV4V3T0</accession>
<evidence type="ECO:0000256" key="5">
    <source>
        <dbReference type="ARBA" id="ARBA00009644"/>
    </source>
</evidence>
<comment type="similarity">
    <text evidence="5 20">Belongs to the LAMP family.</text>
</comment>
<evidence type="ECO:0000256" key="6">
    <source>
        <dbReference type="ARBA" id="ARBA00022692"/>
    </source>
</evidence>
<evidence type="ECO:0000256" key="22">
    <source>
        <dbReference type="SAM" id="Phobius"/>
    </source>
</evidence>
<evidence type="ECO:0000259" key="25">
    <source>
        <dbReference type="Pfam" id="PF21222"/>
    </source>
</evidence>
<dbReference type="InterPro" id="IPR048524">
    <property type="entry name" value="Lamp2-like_TM"/>
</dbReference>
<evidence type="ECO:0000256" key="8">
    <source>
        <dbReference type="ARBA" id="ARBA00022753"/>
    </source>
</evidence>
<proteinExistence type="inferred from homology"/>
<evidence type="ECO:0000256" key="10">
    <source>
        <dbReference type="ARBA" id="ARBA00023018"/>
    </source>
</evidence>